<gene>
    <name evidence="6" type="ORF">OCV65_12620</name>
</gene>
<dbReference type="Pfam" id="PF04198">
    <property type="entry name" value="Sugar-bind"/>
    <property type="match status" value="1"/>
</dbReference>
<keyword evidence="4" id="KW-0804">Transcription</keyword>
<dbReference type="Gene3D" id="3.40.50.1360">
    <property type="match status" value="1"/>
</dbReference>
<comment type="caution">
    <text evidence="6">The sequence shown here is derived from an EMBL/GenBank/DDBJ whole genome shotgun (WGS) entry which is preliminary data.</text>
</comment>
<accession>A0ABT2S9W6</accession>
<dbReference type="RefSeq" id="WP_118382614.1">
    <property type="nucleotide sequence ID" value="NZ_JAOQJV010000025.1"/>
</dbReference>
<keyword evidence="3" id="KW-0238">DNA-binding</keyword>
<evidence type="ECO:0000256" key="3">
    <source>
        <dbReference type="ARBA" id="ARBA00023125"/>
    </source>
</evidence>
<dbReference type="InterPro" id="IPR051054">
    <property type="entry name" value="SorC_transcr_regulators"/>
</dbReference>
<dbReference type="SUPFAM" id="SSF100950">
    <property type="entry name" value="NagB/RpiA/CoA transferase-like"/>
    <property type="match status" value="1"/>
</dbReference>
<dbReference type="SUPFAM" id="SSF88659">
    <property type="entry name" value="Sigma3 and sigma4 domains of RNA polymerase sigma factors"/>
    <property type="match status" value="1"/>
</dbReference>
<keyword evidence="2" id="KW-0805">Transcription regulation</keyword>
<dbReference type="InterPro" id="IPR037171">
    <property type="entry name" value="NagB/RpiA_transferase-like"/>
</dbReference>
<comment type="similarity">
    <text evidence="1">Belongs to the SorC transcriptional regulatory family.</text>
</comment>
<keyword evidence="7" id="KW-1185">Reference proteome</keyword>
<evidence type="ECO:0000256" key="4">
    <source>
        <dbReference type="ARBA" id="ARBA00023163"/>
    </source>
</evidence>
<dbReference type="PANTHER" id="PTHR34294">
    <property type="entry name" value="TRANSCRIPTIONAL REGULATOR-RELATED"/>
    <property type="match status" value="1"/>
</dbReference>
<dbReference type="Proteomes" id="UP001207605">
    <property type="component" value="Unassembled WGS sequence"/>
</dbReference>
<evidence type="ECO:0000313" key="6">
    <source>
        <dbReference type="EMBL" id="MCU6701065.1"/>
    </source>
</evidence>
<dbReference type="PANTHER" id="PTHR34294:SF1">
    <property type="entry name" value="TRANSCRIPTIONAL REGULATOR LSRR"/>
    <property type="match status" value="1"/>
</dbReference>
<dbReference type="Gene3D" id="1.10.10.60">
    <property type="entry name" value="Homeodomain-like"/>
    <property type="match status" value="1"/>
</dbReference>
<dbReference type="InterPro" id="IPR013324">
    <property type="entry name" value="RNA_pol_sigma_r3/r4-like"/>
</dbReference>
<evidence type="ECO:0000256" key="2">
    <source>
        <dbReference type="ARBA" id="ARBA00023015"/>
    </source>
</evidence>
<protein>
    <submittedName>
        <fullName evidence="6">Sugar-binding transcriptional regulator</fullName>
    </submittedName>
</protein>
<reference evidence="6 7" key="1">
    <citation type="journal article" date="2021" name="ISME Commun">
        <title>Automated analysis of genomic sequences facilitates high-throughput and comprehensive description of bacteria.</title>
        <authorList>
            <person name="Hitch T.C.A."/>
        </authorList>
    </citation>
    <scope>NUCLEOTIDE SEQUENCE [LARGE SCALE GENOMIC DNA]</scope>
    <source>
        <strain evidence="6 7">Sanger_02</strain>
    </source>
</reference>
<dbReference type="EMBL" id="JAOQJV010000025">
    <property type="protein sequence ID" value="MCU6701065.1"/>
    <property type="molecule type" value="Genomic_DNA"/>
</dbReference>
<proteinExistence type="inferred from homology"/>
<feature type="domain" description="Sugar-binding" evidence="5">
    <location>
        <begin position="65"/>
        <end position="321"/>
    </location>
</feature>
<name>A0ABT2S9W6_9FIRM</name>
<evidence type="ECO:0000259" key="5">
    <source>
        <dbReference type="Pfam" id="PF04198"/>
    </source>
</evidence>
<sequence>MKKIVDDWRLIYKVCSLYYEDDMRQQEVSDYLGISRATVSRMLQKGKESGIVRVEVINPVQFSYNKLEKALERKYGLKEVIVVESSALDTKTESVSRMYERAALYLSQFFKDGDWIGVTMGHTLHNIVKTNRAFEKDKKLMFVPIVGGIGQSTIDKVDVQSNRIAQEFSRKFGGTYTQFLSPAVFSEQKAMEYFLKEKSISYIFDDFQKLDTLIMGIGIPQRVESTLVRAGYITGENLEKFARDGMAGDIALHFFDEDGATEKFRAFNDRVAGMPLEMMKKVRNRIGIAGGENRAEAIRGAIKGGFINMLITNIDAAEKLL</sequence>
<evidence type="ECO:0000256" key="1">
    <source>
        <dbReference type="ARBA" id="ARBA00010466"/>
    </source>
</evidence>
<evidence type="ECO:0000313" key="7">
    <source>
        <dbReference type="Proteomes" id="UP001207605"/>
    </source>
</evidence>
<dbReference type="InterPro" id="IPR007324">
    <property type="entry name" value="Sugar-bd_dom_put"/>
</dbReference>
<organism evidence="6 7">
    <name type="scientific">Dorea ammoniilytica</name>
    <dbReference type="NCBI Taxonomy" id="2981788"/>
    <lineage>
        <taxon>Bacteria</taxon>
        <taxon>Bacillati</taxon>
        <taxon>Bacillota</taxon>
        <taxon>Clostridia</taxon>
        <taxon>Lachnospirales</taxon>
        <taxon>Lachnospiraceae</taxon>
        <taxon>Dorea</taxon>
    </lineage>
</organism>